<keyword evidence="2 6" id="KW-0645">Protease</keyword>
<feature type="compositionally biased region" description="Polar residues" evidence="7">
    <location>
        <begin position="858"/>
        <end position="871"/>
    </location>
</feature>
<dbReference type="GO" id="GO:0004198">
    <property type="term" value="F:calcium-dependent cysteine-type endopeptidase activity"/>
    <property type="evidence" value="ECO:0007669"/>
    <property type="project" value="InterPro"/>
</dbReference>
<proteinExistence type="inferred from homology"/>
<keyword evidence="3 6" id="KW-0378">Hydrolase</keyword>
<evidence type="ECO:0000256" key="5">
    <source>
        <dbReference type="PIRSR" id="PIRSR622684-1"/>
    </source>
</evidence>
<feature type="compositionally biased region" description="Basic and acidic residues" evidence="7">
    <location>
        <begin position="142"/>
        <end position="151"/>
    </location>
</feature>
<feature type="region of interest" description="Disordered" evidence="7">
    <location>
        <begin position="662"/>
        <end position="920"/>
    </location>
</feature>
<comment type="similarity">
    <text evidence="1">Belongs to the peptidase C2 family.</text>
</comment>
<accession>A0AAN6UC85</accession>
<dbReference type="EMBL" id="MU853402">
    <property type="protein sequence ID" value="KAK4138105.1"/>
    <property type="molecule type" value="Genomic_DNA"/>
</dbReference>
<evidence type="ECO:0000313" key="11">
    <source>
        <dbReference type="Proteomes" id="UP001304895"/>
    </source>
</evidence>
<dbReference type="InterPro" id="IPR001300">
    <property type="entry name" value="Peptidase_C2_calpain_cat"/>
</dbReference>
<dbReference type="InterPro" id="IPR038765">
    <property type="entry name" value="Papain-like_cys_pep_sf"/>
</dbReference>
<feature type="active site" evidence="5 6">
    <location>
        <position position="398"/>
    </location>
</feature>
<dbReference type="PROSITE" id="PS50203">
    <property type="entry name" value="CALPAIN_CAT"/>
    <property type="match status" value="1"/>
</dbReference>
<dbReference type="CDD" id="cd00044">
    <property type="entry name" value="CysPc"/>
    <property type="match status" value="1"/>
</dbReference>
<feature type="compositionally biased region" description="Low complexity" evidence="7">
    <location>
        <begin position="128"/>
        <end position="141"/>
    </location>
</feature>
<dbReference type="Pfam" id="PF00648">
    <property type="entry name" value="Peptidase_C2"/>
    <property type="match status" value="2"/>
</dbReference>
<keyword evidence="4 6" id="KW-0788">Thiol protease</keyword>
<reference evidence="9" key="2">
    <citation type="submission" date="2023-05" db="EMBL/GenBank/DDBJ databases">
        <authorList>
            <consortium name="Lawrence Berkeley National Laboratory"/>
            <person name="Steindorff A."/>
            <person name="Hensen N."/>
            <person name="Bonometti L."/>
            <person name="Westerberg I."/>
            <person name="Brannstrom I.O."/>
            <person name="Guillou S."/>
            <person name="Cros-Aarteil S."/>
            <person name="Calhoun S."/>
            <person name="Haridas S."/>
            <person name="Kuo A."/>
            <person name="Mondo S."/>
            <person name="Pangilinan J."/>
            <person name="Riley R."/>
            <person name="Labutti K."/>
            <person name="Andreopoulos B."/>
            <person name="Lipzen A."/>
            <person name="Chen C."/>
            <person name="Yanf M."/>
            <person name="Daum C."/>
            <person name="Ng V."/>
            <person name="Clum A."/>
            <person name="Ohm R."/>
            <person name="Martin F."/>
            <person name="Silar P."/>
            <person name="Natvig D."/>
            <person name="Lalanne C."/>
            <person name="Gautier V."/>
            <person name="Ament-Velasquez S.L."/>
            <person name="Kruys A."/>
            <person name="Hutchinson M.I."/>
            <person name="Powell A.J."/>
            <person name="Barry K."/>
            <person name="Miller A.N."/>
            <person name="Grigoriev I.V."/>
            <person name="Debuchy R."/>
            <person name="Gladieux P."/>
            <person name="Thoren M.H."/>
            <person name="Johannesson H."/>
        </authorList>
    </citation>
    <scope>NUCLEOTIDE SEQUENCE</scope>
    <source>
        <strain evidence="9">CBS 123565</strain>
    </source>
</reference>
<reference evidence="9" key="1">
    <citation type="journal article" date="2023" name="Mol. Phylogenet. Evol.">
        <title>Genome-scale phylogeny and comparative genomics of the fungal order Sordariales.</title>
        <authorList>
            <person name="Hensen N."/>
            <person name="Bonometti L."/>
            <person name="Westerberg I."/>
            <person name="Brannstrom I.O."/>
            <person name="Guillou S."/>
            <person name="Cros-Aarteil S."/>
            <person name="Calhoun S."/>
            <person name="Haridas S."/>
            <person name="Kuo A."/>
            <person name="Mondo S."/>
            <person name="Pangilinan J."/>
            <person name="Riley R."/>
            <person name="LaButti K."/>
            <person name="Andreopoulos B."/>
            <person name="Lipzen A."/>
            <person name="Chen C."/>
            <person name="Yan M."/>
            <person name="Daum C."/>
            <person name="Ng V."/>
            <person name="Clum A."/>
            <person name="Steindorff A."/>
            <person name="Ohm R.A."/>
            <person name="Martin F."/>
            <person name="Silar P."/>
            <person name="Natvig D.O."/>
            <person name="Lalanne C."/>
            <person name="Gautier V."/>
            <person name="Ament-Velasquez S.L."/>
            <person name="Kruys A."/>
            <person name="Hutchinson M.I."/>
            <person name="Powell A.J."/>
            <person name="Barry K."/>
            <person name="Miller A.N."/>
            <person name="Grigoriev I.V."/>
            <person name="Debuchy R."/>
            <person name="Gladieux P."/>
            <person name="Hiltunen Thoren M."/>
            <person name="Johannesson H."/>
        </authorList>
    </citation>
    <scope>NUCLEOTIDE SEQUENCE</scope>
    <source>
        <strain evidence="9">CBS 123565</strain>
    </source>
</reference>
<feature type="compositionally biased region" description="Basic residues" evidence="7">
    <location>
        <begin position="675"/>
        <end position="684"/>
    </location>
</feature>
<feature type="region of interest" description="Disordered" evidence="7">
    <location>
        <begin position="1078"/>
        <end position="1131"/>
    </location>
</feature>
<sequence>MAEIPIVIPRSLRRQAQRPPQKELDEFWERFTTNAPGKATTILPKNELAERLAKRSAVKDLAGGSTKATSTSYDETAALCRAKVDQIVAECRRINQKYRDPHFDLDYDLRSDIRDCLESLSGDRADYSSDSDASSASSSSASRKDSRRDRGPTPGANKAGNKNRGQWPGREFTPESVKRVGDIFDDPKFYIDGATANDVRQGRDGDCWLMAALCTLGNKPGLIERVCVAHNQDVGVYGFVFHRDGEWFSEIIDDKLYLIKPDYDQAWAARGANFERILWEDIDRPDAEEAYRRTYQSNSVALYFAQCENPNETWLPLLEKAYAKAHGDYACIEGGYTGEGIEDLTGGVTTELFTTDVLDKEHFWTEELLKVNQDFLFGCSTGLWGLGYGVRKGIYEGHAYSVMRAVEIDGQRLLLLKNPWGKGEWKGPWSDGSKEWTPDWLKKLDHRFGDDGAFWISYKDLLRKYQNFERTRLFGPEWKITSMWTTLNVSWSVEYHHTKFSFTLAKPGPVVIVLSQLDERYFSGLQGPYWFGLGFRVHKTGEQDYLVRTQTAYRMNRSCNVELELEAGEYTVLIRLDAKRSERLPAEKVVRRNAKKRREKLLRIGLAYDLAHSKARIAETAEEKAAREAHEKRDKEKHRRLVHKLNMESRKESHYYACKELRDQHKARAREKGQAKKMAKRKDARRKEARQEEAERQANAGVQKSEQAREATTDPTQAGEHNPAGGDPSTETETKLEGAGEAQEDEAKGDGPTETSADDAGPANPEDDGDQVTAEASEPEDSADVGGNTPSVSASDTPAGRDGDSAPSTPAKENASANPAVESADSEKQLVVVEKVVGGEDNATPADVVSALAKETAADTSTVGAADTDQQPAVGESDAVSGPAEHDDPDAATEPHQGILVSGPSTIDTASTADSGNGPLARTAAIERKLKKAIGWISDFKNELEGLLGESQHAESSSDSEPEDHDHPFRVPVHGAPRAPTTDTDEDTDDEDDVCSLPSLSDISDTELDYLVKKNDNHAAQATSAGREQDSADESDNSDSDPWNAVAVVGLRIYYKVAEGDADAKGLVKLRVVRPNRYELLSEDEEDGDDEGETEVGEGVKKEEGMDESEVLDVDDSAKDATVKGESGTRG</sequence>
<dbReference type="EMBL" id="MU853450">
    <property type="protein sequence ID" value="KAK4129881.1"/>
    <property type="molecule type" value="Genomic_DNA"/>
</dbReference>
<gene>
    <name evidence="10" type="ORF">BT67DRAFT_439315</name>
    <name evidence="9" type="ORF">BT67DRAFT_446250</name>
</gene>
<evidence type="ECO:0000313" key="10">
    <source>
        <dbReference type="EMBL" id="KAK4138105.1"/>
    </source>
</evidence>
<dbReference type="PANTHER" id="PTHR10183:SF379">
    <property type="entry name" value="CALPAIN-5"/>
    <property type="match status" value="1"/>
</dbReference>
<dbReference type="AlphaFoldDB" id="A0AAN6UC85"/>
<feature type="compositionally biased region" description="Acidic residues" evidence="7">
    <location>
        <begin position="1081"/>
        <end position="1096"/>
    </location>
</feature>
<dbReference type="InterPro" id="IPR022684">
    <property type="entry name" value="Calpain_cysteine_protease"/>
</dbReference>
<dbReference type="SUPFAM" id="SSF54001">
    <property type="entry name" value="Cysteine proteinases"/>
    <property type="match status" value="1"/>
</dbReference>
<name>A0AAN6UC85_9PEZI</name>
<feature type="compositionally biased region" description="Basic and acidic residues" evidence="7">
    <location>
        <begin position="685"/>
        <end position="696"/>
    </location>
</feature>
<feature type="active site" evidence="5 6">
    <location>
        <position position="207"/>
    </location>
</feature>
<feature type="compositionally biased region" description="Basic and acidic residues" evidence="7">
    <location>
        <begin position="1116"/>
        <end position="1131"/>
    </location>
</feature>
<dbReference type="Gene3D" id="3.90.70.10">
    <property type="entry name" value="Cysteine proteinases"/>
    <property type="match status" value="1"/>
</dbReference>
<feature type="region of interest" description="Disordered" evidence="7">
    <location>
        <begin position="625"/>
        <end position="648"/>
    </location>
</feature>
<evidence type="ECO:0000256" key="3">
    <source>
        <dbReference type="ARBA" id="ARBA00022801"/>
    </source>
</evidence>
<evidence type="ECO:0000256" key="7">
    <source>
        <dbReference type="SAM" id="MobiDB-lite"/>
    </source>
</evidence>
<feature type="region of interest" description="Disordered" evidence="7">
    <location>
        <begin position="124"/>
        <end position="172"/>
    </location>
</feature>
<evidence type="ECO:0000256" key="1">
    <source>
        <dbReference type="ARBA" id="ARBA00007623"/>
    </source>
</evidence>
<feature type="compositionally biased region" description="Acidic residues" evidence="7">
    <location>
        <begin position="983"/>
        <end position="994"/>
    </location>
</feature>
<dbReference type="Proteomes" id="UP001304895">
    <property type="component" value="Unassembled WGS sequence"/>
</dbReference>
<comment type="caution">
    <text evidence="9">The sequence shown here is derived from an EMBL/GenBank/DDBJ whole genome shotgun (WGS) entry which is preliminary data.</text>
</comment>
<evidence type="ECO:0000259" key="8">
    <source>
        <dbReference type="PROSITE" id="PS50203"/>
    </source>
</evidence>
<dbReference type="PANTHER" id="PTHR10183">
    <property type="entry name" value="CALPAIN"/>
    <property type="match status" value="1"/>
</dbReference>
<feature type="active site" evidence="5 6">
    <location>
        <position position="418"/>
    </location>
</feature>
<keyword evidence="11" id="KW-1185">Reference proteome</keyword>
<protein>
    <submittedName>
        <fullName evidence="9">Cysteine proteinase</fullName>
    </submittedName>
</protein>
<feature type="region of interest" description="Disordered" evidence="7">
    <location>
        <begin position="948"/>
        <end position="1043"/>
    </location>
</feature>
<evidence type="ECO:0000256" key="6">
    <source>
        <dbReference type="PROSITE-ProRule" id="PRU00239"/>
    </source>
</evidence>
<dbReference type="GO" id="GO:0006508">
    <property type="term" value="P:proteolysis"/>
    <property type="evidence" value="ECO:0007669"/>
    <property type="project" value="UniProtKB-KW"/>
</dbReference>
<organism evidence="9 11">
    <name type="scientific">Trichocladium antarcticum</name>
    <dbReference type="NCBI Taxonomy" id="1450529"/>
    <lineage>
        <taxon>Eukaryota</taxon>
        <taxon>Fungi</taxon>
        <taxon>Dikarya</taxon>
        <taxon>Ascomycota</taxon>
        <taxon>Pezizomycotina</taxon>
        <taxon>Sordariomycetes</taxon>
        <taxon>Sordariomycetidae</taxon>
        <taxon>Sordariales</taxon>
        <taxon>Chaetomiaceae</taxon>
        <taxon>Trichocladium</taxon>
    </lineage>
</organism>
<feature type="domain" description="Calpain catalytic" evidence="8">
    <location>
        <begin position="178"/>
        <end position="474"/>
    </location>
</feature>
<feature type="compositionally biased region" description="Acidic residues" evidence="7">
    <location>
        <begin position="1105"/>
        <end position="1115"/>
    </location>
</feature>
<feature type="compositionally biased region" description="Polar residues" evidence="7">
    <location>
        <begin position="903"/>
        <end position="915"/>
    </location>
</feature>
<evidence type="ECO:0000256" key="4">
    <source>
        <dbReference type="ARBA" id="ARBA00022807"/>
    </source>
</evidence>
<evidence type="ECO:0000313" key="9">
    <source>
        <dbReference type="EMBL" id="KAK4129881.1"/>
    </source>
</evidence>
<evidence type="ECO:0000256" key="2">
    <source>
        <dbReference type="ARBA" id="ARBA00022670"/>
    </source>
</evidence>
<dbReference type="SMART" id="SM00230">
    <property type="entry name" value="CysPc"/>
    <property type="match status" value="1"/>
</dbReference>
<feature type="compositionally biased region" description="Basic and acidic residues" evidence="7">
    <location>
        <begin position="625"/>
        <end position="634"/>
    </location>
</feature>
<dbReference type="FunFam" id="3.90.70.10:FF:000072">
    <property type="entry name" value="Cysteine proteinase"/>
    <property type="match status" value="1"/>
</dbReference>
<feature type="compositionally biased region" description="Basic and acidic residues" evidence="7">
    <location>
        <begin position="662"/>
        <end position="674"/>
    </location>
</feature>